<dbReference type="EMBL" id="FMYQ01000013">
    <property type="protein sequence ID" value="SDD03305.1"/>
    <property type="molecule type" value="Genomic_DNA"/>
</dbReference>
<dbReference type="AlphaFoldDB" id="A0A1G6RH27"/>
<evidence type="ECO:0000313" key="2">
    <source>
        <dbReference type="Proteomes" id="UP000198908"/>
    </source>
</evidence>
<dbReference type="Proteomes" id="UP000198908">
    <property type="component" value="Unassembled WGS sequence"/>
</dbReference>
<sequence length="74" mass="8049">MFHGAIYRLAHGVFTAEDVWTAVRNVLEPPGWRADGNGDTTEDLRRRHASAAVRAAPRARVVASPEVDGRSPLA</sequence>
<evidence type="ECO:0000313" key="1">
    <source>
        <dbReference type="EMBL" id="SDD03305.1"/>
    </source>
</evidence>
<reference evidence="2" key="1">
    <citation type="submission" date="2016-09" db="EMBL/GenBank/DDBJ databases">
        <authorList>
            <person name="Varghese N."/>
            <person name="Submissions S."/>
        </authorList>
    </citation>
    <scope>NUCLEOTIDE SEQUENCE [LARGE SCALE GENOMIC DNA]</scope>
    <source>
        <strain evidence="2">TNe-862</strain>
    </source>
</reference>
<gene>
    <name evidence="1" type="ORF">SAMN05421548_113109</name>
</gene>
<keyword evidence="2" id="KW-1185">Reference proteome</keyword>
<accession>A0A1G6RH27</accession>
<proteinExistence type="predicted"/>
<dbReference type="RefSeq" id="WP_143189266.1">
    <property type="nucleotide sequence ID" value="NZ_FMYQ01000013.1"/>
</dbReference>
<protein>
    <submittedName>
        <fullName evidence="1">Uncharacterized protein</fullName>
    </submittedName>
</protein>
<name>A0A1G6RH27_9BURK</name>
<dbReference type="STRING" id="416944.SAMN05421548_113109"/>
<organism evidence="1 2">
    <name type="scientific">Paraburkholderia lycopersici</name>
    <dbReference type="NCBI Taxonomy" id="416944"/>
    <lineage>
        <taxon>Bacteria</taxon>
        <taxon>Pseudomonadati</taxon>
        <taxon>Pseudomonadota</taxon>
        <taxon>Betaproteobacteria</taxon>
        <taxon>Burkholderiales</taxon>
        <taxon>Burkholderiaceae</taxon>
        <taxon>Paraburkholderia</taxon>
    </lineage>
</organism>